<evidence type="ECO:0000256" key="2">
    <source>
        <dbReference type="ARBA" id="ARBA00022679"/>
    </source>
</evidence>
<dbReference type="PANTHER" id="PTHR34106:SF5">
    <property type="entry name" value="GLYCOSIDASE"/>
    <property type="match status" value="1"/>
</dbReference>
<dbReference type="Pfam" id="PF04041">
    <property type="entry name" value="Glyco_hydro_130"/>
    <property type="match status" value="1"/>
</dbReference>
<dbReference type="Proteomes" id="UP000177232">
    <property type="component" value="Unassembled WGS sequence"/>
</dbReference>
<keyword evidence="4" id="KW-0812">Transmembrane</keyword>
<dbReference type="InterPro" id="IPR023296">
    <property type="entry name" value="Glyco_hydro_beta-prop_sf"/>
</dbReference>
<sequence length="699" mass="77817">MSFLFWANIIALLFSFFVIGALLGVLFSELFRARLAKLLRPKLFALVKSLKNPILKPGTNPWTAEAVTNPAAAVLGGRTHLLYRAIGMDGVSRLGYASSPDGIAFDKLLPSPAYIARNPQEVSSCLRRYSPVLYPSGGSWGGCEDPRMVVIDGCVYVTFNMFENWMLRVGVISMNEEDFLAHRFYTWKGPIILSHGVRDKNWVLFPEKIGLPGQDRQFAVLHSIIGDDENHVRIEYTDDLAALAQRKFVSPDPQNVPDRSIAWHVHVRSAGPPPLKTEKGWLVFYHANDRENHKYKLGAMLLDLVDPTKVLYRSAAPVLSPDEPYENHGKPGIVYACGAVVRPSTSLGTGDSTLFIYYGGADSRFKHVMAVTLNPHAENREGVIRCITSRSGEMGIRGNVDRSVLHKVHGDTLERLTISDPLVIKGESEMVSQLGGDSWDFIGLEDPDIWIDESTGRMHLYFTIALISKDRSKEHSLISLGHAEGDDLNSLVMTIPAITADKHEYSNHKAKEVSIAPVNRNSVRLNLVESGDRRKDPFYDTSRYAEDTSFSTVRVAVAEDMGKPWHLDNIVFHPADYKIPWIAEHASPGPLLPRSFIDVGDDKVLGIMNGREASNLDAVGKPIKYGTFSVGLFIYDYERGKIEWVSSEPLIRDSEAQTITFASHFIETNSDEGILYAHVDDSFVRAYTLYTGGIRALLP</sequence>
<name>A0A1F6DV11_9BACT</name>
<comment type="caution">
    <text evidence="5">The sequence shown here is derived from an EMBL/GenBank/DDBJ whole genome shotgun (WGS) entry which is preliminary data.</text>
</comment>
<dbReference type="GO" id="GO:0016757">
    <property type="term" value="F:glycosyltransferase activity"/>
    <property type="evidence" value="ECO:0007669"/>
    <property type="project" value="UniProtKB-KW"/>
</dbReference>
<feature type="transmembrane region" description="Helical" evidence="4">
    <location>
        <begin position="6"/>
        <end position="27"/>
    </location>
</feature>
<protein>
    <recommendedName>
        <fullName evidence="7">Glycosidase</fullName>
    </recommendedName>
</protein>
<evidence type="ECO:0000313" key="5">
    <source>
        <dbReference type="EMBL" id="OGG64862.1"/>
    </source>
</evidence>
<reference evidence="5 6" key="1">
    <citation type="journal article" date="2016" name="Nat. Commun.">
        <title>Thousands of microbial genomes shed light on interconnected biogeochemical processes in an aquifer system.</title>
        <authorList>
            <person name="Anantharaman K."/>
            <person name="Brown C.T."/>
            <person name="Hug L.A."/>
            <person name="Sharon I."/>
            <person name="Castelle C.J."/>
            <person name="Probst A.J."/>
            <person name="Thomas B.C."/>
            <person name="Singh A."/>
            <person name="Wilkins M.J."/>
            <person name="Karaoz U."/>
            <person name="Brodie E.L."/>
            <person name="Williams K.H."/>
            <person name="Hubbard S.S."/>
            <person name="Banfield J.F."/>
        </authorList>
    </citation>
    <scope>NUCLEOTIDE SEQUENCE [LARGE SCALE GENOMIC DNA]</scope>
</reference>
<dbReference type="PANTHER" id="PTHR34106">
    <property type="entry name" value="GLYCOSIDASE"/>
    <property type="match status" value="1"/>
</dbReference>
<organism evidence="5 6">
    <name type="scientific">Candidatus Kaiserbacteria bacterium RIFCSPHIGHO2_02_FULL_55_17</name>
    <dbReference type="NCBI Taxonomy" id="1798496"/>
    <lineage>
        <taxon>Bacteria</taxon>
        <taxon>Candidatus Kaiseribacteriota</taxon>
    </lineage>
</organism>
<proteinExistence type="inferred from homology"/>
<evidence type="ECO:0008006" key="7">
    <source>
        <dbReference type="Google" id="ProtNLM"/>
    </source>
</evidence>
<dbReference type="InterPro" id="IPR007184">
    <property type="entry name" value="Mannoside_phosphorylase"/>
</dbReference>
<keyword evidence="4" id="KW-1133">Transmembrane helix</keyword>
<comment type="similarity">
    <text evidence="3">Belongs to the glycosyl hydrolase 130 family.</text>
</comment>
<evidence type="ECO:0000256" key="4">
    <source>
        <dbReference type="SAM" id="Phobius"/>
    </source>
</evidence>
<evidence type="ECO:0000313" key="6">
    <source>
        <dbReference type="Proteomes" id="UP000177232"/>
    </source>
</evidence>
<evidence type="ECO:0000256" key="3">
    <source>
        <dbReference type="ARBA" id="ARBA00024356"/>
    </source>
</evidence>
<dbReference type="CDD" id="cd18614">
    <property type="entry name" value="GH130"/>
    <property type="match status" value="1"/>
</dbReference>
<dbReference type="AlphaFoldDB" id="A0A1F6DV11"/>
<keyword evidence="1" id="KW-0328">Glycosyltransferase</keyword>
<dbReference type="EMBL" id="MFLJ01000009">
    <property type="protein sequence ID" value="OGG64862.1"/>
    <property type="molecule type" value="Genomic_DNA"/>
</dbReference>
<keyword evidence="4" id="KW-0472">Membrane</keyword>
<evidence type="ECO:0000256" key="1">
    <source>
        <dbReference type="ARBA" id="ARBA00022676"/>
    </source>
</evidence>
<accession>A0A1F6DV11</accession>
<keyword evidence="2" id="KW-0808">Transferase</keyword>
<dbReference type="STRING" id="1798496.A3C94_01250"/>
<dbReference type="Gene3D" id="2.115.10.20">
    <property type="entry name" value="Glycosyl hydrolase domain, family 43"/>
    <property type="match status" value="1"/>
</dbReference>
<dbReference type="SUPFAM" id="SSF75005">
    <property type="entry name" value="Arabinanase/levansucrase/invertase"/>
    <property type="match status" value="1"/>
</dbReference>
<gene>
    <name evidence="5" type="ORF">A3C94_01250</name>
</gene>